<keyword evidence="1" id="KW-0862">Zinc</keyword>
<evidence type="ECO:0000259" key="3">
    <source>
        <dbReference type="PROSITE" id="PS50158"/>
    </source>
</evidence>
<feature type="region of interest" description="Disordered" evidence="2">
    <location>
        <begin position="181"/>
        <end position="215"/>
    </location>
</feature>
<sequence>MSDWFELKYENLPRYCFSCGLIGHSSTECLNPGDRDADGKLPYSADRLCAPDERKKKPNGAQSSSGSVPTSRGRSSYPMKDKPTQGANGSRAADKKQSDAEAEVSSPAKKRQTRTHAKAGTNGKDMSNNNNAGQDGSLMAGHKRKKVQEYRVRNLAILTAEKVHPIALVVRDAVSPQAIGEEQFNEAESNDSNKKRRSAGLRSADEAGAVEHPAKRNEALMLELSRVGVGRDNWQTLMAVESSSPLPPLSL</sequence>
<dbReference type="GO" id="GO:0003676">
    <property type="term" value="F:nucleic acid binding"/>
    <property type="evidence" value="ECO:0007669"/>
    <property type="project" value="InterPro"/>
</dbReference>
<feature type="region of interest" description="Disordered" evidence="2">
    <location>
        <begin position="31"/>
        <end position="145"/>
    </location>
</feature>
<organism evidence="4 5">
    <name type="scientific">Lolium multiflorum</name>
    <name type="common">Italian ryegrass</name>
    <name type="synonym">Lolium perenne subsp. multiflorum</name>
    <dbReference type="NCBI Taxonomy" id="4521"/>
    <lineage>
        <taxon>Eukaryota</taxon>
        <taxon>Viridiplantae</taxon>
        <taxon>Streptophyta</taxon>
        <taxon>Embryophyta</taxon>
        <taxon>Tracheophyta</taxon>
        <taxon>Spermatophyta</taxon>
        <taxon>Magnoliopsida</taxon>
        <taxon>Liliopsida</taxon>
        <taxon>Poales</taxon>
        <taxon>Poaceae</taxon>
        <taxon>BOP clade</taxon>
        <taxon>Pooideae</taxon>
        <taxon>Poodae</taxon>
        <taxon>Poeae</taxon>
        <taxon>Poeae Chloroplast Group 2 (Poeae type)</taxon>
        <taxon>Loliodinae</taxon>
        <taxon>Loliinae</taxon>
        <taxon>Lolium</taxon>
    </lineage>
</organism>
<dbReference type="AlphaFoldDB" id="A0AAD8RQJ2"/>
<feature type="compositionally biased region" description="Basic residues" evidence="2">
    <location>
        <begin position="108"/>
        <end position="117"/>
    </location>
</feature>
<keyword evidence="1" id="KW-0863">Zinc-finger</keyword>
<feature type="compositionally biased region" description="Polar residues" evidence="2">
    <location>
        <begin position="124"/>
        <end position="134"/>
    </location>
</feature>
<keyword evidence="1" id="KW-0479">Metal-binding</keyword>
<dbReference type="Pfam" id="PF14392">
    <property type="entry name" value="zf-CCHC_4"/>
    <property type="match status" value="1"/>
</dbReference>
<dbReference type="GO" id="GO:0008270">
    <property type="term" value="F:zinc ion binding"/>
    <property type="evidence" value="ECO:0007669"/>
    <property type="project" value="UniProtKB-KW"/>
</dbReference>
<dbReference type="InterPro" id="IPR025836">
    <property type="entry name" value="Zn_knuckle_CX2CX4HX4C"/>
</dbReference>
<dbReference type="PROSITE" id="PS50158">
    <property type="entry name" value="ZF_CCHC"/>
    <property type="match status" value="1"/>
</dbReference>
<evidence type="ECO:0000313" key="4">
    <source>
        <dbReference type="EMBL" id="KAK1629289.1"/>
    </source>
</evidence>
<evidence type="ECO:0000256" key="1">
    <source>
        <dbReference type="PROSITE-ProRule" id="PRU00047"/>
    </source>
</evidence>
<feature type="compositionally biased region" description="Polar residues" evidence="2">
    <location>
        <begin position="60"/>
        <end position="74"/>
    </location>
</feature>
<proteinExistence type="predicted"/>
<gene>
    <name evidence="4" type="ORF">QYE76_003604</name>
</gene>
<dbReference type="InterPro" id="IPR001878">
    <property type="entry name" value="Znf_CCHC"/>
</dbReference>
<feature type="domain" description="CCHC-type" evidence="3">
    <location>
        <begin position="16"/>
        <end position="29"/>
    </location>
</feature>
<evidence type="ECO:0000313" key="5">
    <source>
        <dbReference type="Proteomes" id="UP001231189"/>
    </source>
</evidence>
<dbReference type="EMBL" id="JAUUTY010000005">
    <property type="protein sequence ID" value="KAK1629289.1"/>
    <property type="molecule type" value="Genomic_DNA"/>
</dbReference>
<protein>
    <recommendedName>
        <fullName evidence="3">CCHC-type domain-containing protein</fullName>
    </recommendedName>
</protein>
<evidence type="ECO:0000256" key="2">
    <source>
        <dbReference type="SAM" id="MobiDB-lite"/>
    </source>
</evidence>
<accession>A0AAD8RQJ2</accession>
<comment type="caution">
    <text evidence="4">The sequence shown here is derived from an EMBL/GenBank/DDBJ whole genome shotgun (WGS) entry which is preliminary data.</text>
</comment>
<keyword evidence="5" id="KW-1185">Reference proteome</keyword>
<reference evidence="4" key="1">
    <citation type="submission" date="2023-07" db="EMBL/GenBank/DDBJ databases">
        <title>A chromosome-level genome assembly of Lolium multiflorum.</title>
        <authorList>
            <person name="Chen Y."/>
            <person name="Copetti D."/>
            <person name="Kolliker R."/>
            <person name="Studer B."/>
        </authorList>
    </citation>
    <scope>NUCLEOTIDE SEQUENCE</scope>
    <source>
        <strain evidence="4">02402/16</strain>
        <tissue evidence="4">Leaf</tissue>
    </source>
</reference>
<name>A0AAD8RQJ2_LOLMU</name>
<dbReference type="Proteomes" id="UP001231189">
    <property type="component" value="Unassembled WGS sequence"/>
</dbReference>